<keyword evidence="2 4" id="KW-0808">Transferase</keyword>
<evidence type="ECO:0000256" key="1">
    <source>
        <dbReference type="ARBA" id="ARBA00006284"/>
    </source>
</evidence>
<comment type="similarity">
    <text evidence="1 4">Belongs to the glycerate kinase type-1 family.</text>
</comment>
<dbReference type="NCBIfam" id="TIGR00045">
    <property type="entry name" value="glycerate kinase"/>
    <property type="match status" value="1"/>
</dbReference>
<dbReference type="RefSeq" id="WP_114591531.1">
    <property type="nucleotide sequence ID" value="NZ_CP031165.1"/>
</dbReference>
<evidence type="ECO:0000313" key="5">
    <source>
        <dbReference type="EMBL" id="AXV06961.1"/>
    </source>
</evidence>
<accession>A0A346XXL4</accession>
<dbReference type="InterPro" id="IPR036129">
    <property type="entry name" value="Glycerate_kinase_sf"/>
</dbReference>
<dbReference type="InterPro" id="IPR018193">
    <property type="entry name" value="Glyc_kinase_flavodox-like_fold"/>
</dbReference>
<dbReference type="GO" id="GO:0031388">
    <property type="term" value="P:organic acid phosphorylation"/>
    <property type="evidence" value="ECO:0007669"/>
    <property type="project" value="UniProtKB-UniRule"/>
</dbReference>
<dbReference type="InterPro" id="IPR018197">
    <property type="entry name" value="Glycerate_kinase_RE-like"/>
</dbReference>
<dbReference type="AlphaFoldDB" id="A0A346XXL4"/>
<dbReference type="OrthoDB" id="9774290at2"/>
<dbReference type="PANTHER" id="PTHR21599">
    <property type="entry name" value="GLYCERATE KINASE"/>
    <property type="match status" value="1"/>
</dbReference>
<evidence type="ECO:0000256" key="3">
    <source>
        <dbReference type="ARBA" id="ARBA00022777"/>
    </source>
</evidence>
<dbReference type="Pfam" id="PF02595">
    <property type="entry name" value="Gly_kinase"/>
    <property type="match status" value="1"/>
</dbReference>
<evidence type="ECO:0000313" key="6">
    <source>
        <dbReference type="Proteomes" id="UP000264006"/>
    </source>
</evidence>
<dbReference type="Gene3D" id="3.40.50.10350">
    <property type="entry name" value="Glycerate kinase, domain 1"/>
    <property type="match status" value="1"/>
</dbReference>
<dbReference type="InterPro" id="IPR004381">
    <property type="entry name" value="Glycerate_kinase"/>
</dbReference>
<sequence>MRVLIAPDSFSGTLTALQAAEAMADGWRRVRPADELVLVPMSDGGEGLIDVVGHAQPSATWHTVEVADARGMATEAVWLELPDGTAVVETARACGLHTLPEDGRDPLRATTYGVGQLLGDVAASGCRRVVIGLGGSATVDCGAGMVSAMTGHALRRADGNGVKVGGRWVKESASLRPHVRPELGDVVIASDVTNPLLGSDGAAAVFGPQKGADAAGVAELEEAIAACAEVLERDLPGGPWRDRPGAGAAGGLGFALMALTGATPRSGAEVVAELVGLDVQRADVVVTGEGSIDAQTSSGKAPAFVATTARDAGAVTVGIGGRVHPAGTAGFDRVGELGEEGLTRAAGRLADVAAEVASSF</sequence>
<dbReference type="SUPFAM" id="SSF110738">
    <property type="entry name" value="Glycerate kinase I"/>
    <property type="match status" value="1"/>
</dbReference>
<organism evidence="5 6">
    <name type="scientific">Euzebya pacifica</name>
    <dbReference type="NCBI Taxonomy" id="1608957"/>
    <lineage>
        <taxon>Bacteria</taxon>
        <taxon>Bacillati</taxon>
        <taxon>Actinomycetota</taxon>
        <taxon>Nitriliruptoria</taxon>
        <taxon>Euzebyales</taxon>
    </lineage>
</organism>
<dbReference type="PANTHER" id="PTHR21599:SF0">
    <property type="entry name" value="GLYCERATE KINASE"/>
    <property type="match status" value="1"/>
</dbReference>
<evidence type="ECO:0000256" key="4">
    <source>
        <dbReference type="PIRNR" id="PIRNR006078"/>
    </source>
</evidence>
<dbReference type="KEGG" id="euz:DVS28_a2279"/>
<dbReference type="PIRSF" id="PIRSF006078">
    <property type="entry name" value="GlxK"/>
    <property type="match status" value="1"/>
</dbReference>
<keyword evidence="3 4" id="KW-0418">Kinase</keyword>
<name>A0A346XXL4_9ACTN</name>
<dbReference type="EMBL" id="CP031165">
    <property type="protein sequence ID" value="AXV06961.1"/>
    <property type="molecule type" value="Genomic_DNA"/>
</dbReference>
<dbReference type="Proteomes" id="UP000264006">
    <property type="component" value="Chromosome"/>
</dbReference>
<evidence type="ECO:0000256" key="2">
    <source>
        <dbReference type="ARBA" id="ARBA00022679"/>
    </source>
</evidence>
<keyword evidence="6" id="KW-1185">Reference proteome</keyword>
<protein>
    <submittedName>
        <fullName evidence="5">Glycerate kinase</fullName>
    </submittedName>
</protein>
<dbReference type="Gene3D" id="3.90.1510.10">
    <property type="entry name" value="Glycerate kinase, domain 2"/>
    <property type="match status" value="1"/>
</dbReference>
<gene>
    <name evidence="5" type="ORF">DVS28_a2279</name>
</gene>
<proteinExistence type="inferred from homology"/>
<dbReference type="GO" id="GO:0008887">
    <property type="term" value="F:glycerate kinase activity"/>
    <property type="evidence" value="ECO:0007669"/>
    <property type="project" value="UniProtKB-UniRule"/>
</dbReference>
<reference evidence="5 6" key="1">
    <citation type="submission" date="2018-09" db="EMBL/GenBank/DDBJ databases">
        <title>Complete genome sequence of Euzebya sp. DY32-46 isolated from seawater of Pacific Ocean.</title>
        <authorList>
            <person name="Xu L."/>
            <person name="Wu Y.-H."/>
            <person name="Xu X.-W."/>
        </authorList>
    </citation>
    <scope>NUCLEOTIDE SEQUENCE [LARGE SCALE GENOMIC DNA]</scope>
    <source>
        <strain evidence="5 6">DY32-46</strain>
    </source>
</reference>